<dbReference type="KEGG" id="bsen:DP114_17710"/>
<dbReference type="Proteomes" id="UP000503129">
    <property type="component" value="Chromosome"/>
</dbReference>
<evidence type="ECO:0000313" key="3">
    <source>
        <dbReference type="Proteomes" id="UP000503129"/>
    </source>
</evidence>
<dbReference type="RefSeq" id="WP_169267460.1">
    <property type="nucleotide sequence ID" value="NZ_CAWOXK010000001.1"/>
</dbReference>
<protein>
    <submittedName>
        <fullName evidence="2">Uncharacterized protein</fullName>
    </submittedName>
</protein>
<evidence type="ECO:0000256" key="1">
    <source>
        <dbReference type="SAM" id="SignalP"/>
    </source>
</evidence>
<keyword evidence="1" id="KW-0732">Signal</keyword>
<dbReference type="EMBL" id="CP030118">
    <property type="protein sequence ID" value="QDL09489.1"/>
    <property type="molecule type" value="Genomic_DNA"/>
</dbReference>
<name>A0A856MH08_9CYAN</name>
<dbReference type="AlphaFoldDB" id="A0A856MH08"/>
<evidence type="ECO:0000313" key="2">
    <source>
        <dbReference type="EMBL" id="QDL09489.1"/>
    </source>
</evidence>
<feature type="chain" id="PRO_5032434659" evidence="1">
    <location>
        <begin position="25"/>
        <end position="113"/>
    </location>
</feature>
<sequence>MRRMSVATFFILVLSVFFTTATRAEEHQPLTSLVMRDRVITIHNGSNGLSYTVRTQDGAVLDAQLNEAQLQAKYPDVYDTVRPAIANSEKTGGSMIWGGIWRETHAPSDVLPK</sequence>
<gene>
    <name evidence="2" type="ORF">DP114_17710</name>
</gene>
<feature type="signal peptide" evidence="1">
    <location>
        <begin position="1"/>
        <end position="24"/>
    </location>
</feature>
<organism evidence="2 3">
    <name type="scientific">Brasilonema sennae CENA114</name>
    <dbReference type="NCBI Taxonomy" id="415709"/>
    <lineage>
        <taxon>Bacteria</taxon>
        <taxon>Bacillati</taxon>
        <taxon>Cyanobacteriota</taxon>
        <taxon>Cyanophyceae</taxon>
        <taxon>Nostocales</taxon>
        <taxon>Scytonemataceae</taxon>
        <taxon>Brasilonema</taxon>
        <taxon>Bromeliae group (in: Brasilonema)</taxon>
    </lineage>
</organism>
<accession>A0A856MH08</accession>
<reference evidence="2 3" key="1">
    <citation type="submission" date="2018-06" db="EMBL/GenBank/DDBJ databases">
        <title>Comparative genomics of Brasilonema spp. strains.</title>
        <authorList>
            <person name="Alvarenga D.O."/>
            <person name="Fiore M.F."/>
            <person name="Varani A.M."/>
        </authorList>
    </citation>
    <scope>NUCLEOTIDE SEQUENCE [LARGE SCALE GENOMIC DNA]</scope>
    <source>
        <strain evidence="2 3">CENA114</strain>
    </source>
</reference>
<proteinExistence type="predicted"/>
<keyword evidence="3" id="KW-1185">Reference proteome</keyword>